<dbReference type="Pfam" id="PF04577">
    <property type="entry name" value="Glyco_transf_61"/>
    <property type="match status" value="1"/>
</dbReference>
<reference evidence="2 3" key="1">
    <citation type="submission" date="2019-06" db="EMBL/GenBank/DDBJ databases">
        <authorList>
            <person name="Li J."/>
        </authorList>
    </citation>
    <scope>NUCLEOTIDE SEQUENCE [LARGE SCALE GENOMIC DNA]</scope>
    <source>
        <strain evidence="2 3">CGMCC 1.8012</strain>
    </source>
</reference>
<evidence type="ECO:0000313" key="3">
    <source>
        <dbReference type="Proteomes" id="UP000304880"/>
    </source>
</evidence>
<protein>
    <submittedName>
        <fullName evidence="2">Glycosyltransferase family 61 protein</fullName>
    </submittedName>
</protein>
<comment type="caution">
    <text evidence="2">The sequence shown here is derived from an EMBL/GenBank/DDBJ whole genome shotgun (WGS) entry which is preliminary data.</text>
</comment>
<keyword evidence="2" id="KW-0808">Transferase</keyword>
<organism evidence="2 3">
    <name type="scientific">Paracoccus haeundaensis</name>
    <dbReference type="NCBI Taxonomy" id="225362"/>
    <lineage>
        <taxon>Bacteria</taxon>
        <taxon>Pseudomonadati</taxon>
        <taxon>Pseudomonadota</taxon>
        <taxon>Alphaproteobacteria</taxon>
        <taxon>Rhodobacterales</taxon>
        <taxon>Paracoccaceae</taxon>
        <taxon>Paracoccus</taxon>
    </lineage>
</organism>
<keyword evidence="3" id="KW-1185">Reference proteome</keyword>
<name>A0A5C4R533_9RHOB</name>
<dbReference type="AlphaFoldDB" id="A0A5C4R533"/>
<evidence type="ECO:0000313" key="2">
    <source>
        <dbReference type="EMBL" id="TNH39005.1"/>
    </source>
</evidence>
<accession>A0A5C4R533</accession>
<sequence length="376" mass="41301">MFDLEAPDDLVLVQDAILVPPPVDGRGRQQASGVLTPDGRMVENSISWSNSREPVNAAPAMPDTVETLSGCWMFGGTLYGHFGHFITESFARAWALDALRGQIDGVLFTPKQSSANLEPMLKALRPLMDSLGLDVPVRCITTPTRVERLHVPRQGVGMGDLTVGSAKFRDFVGAHAGAGIDPAGPERIYVSRSLLPAQRGGLIAESLLEEYLAQEGYQMFHPQKHPAAVQIAHYKAARDIITVDCSPLHMMAYVGNAAQRVAILTRRSMDFAPGFVRQLQTFTGMTAFEINTLERDWVQGGALRPGRGSFGEMDFPRTWRMLRDRGMISGDTPWPALTDSQRDADLQRIADLHGQAFNPLDENLERHARRTAKASA</sequence>
<dbReference type="RefSeq" id="WP_139598822.1">
    <property type="nucleotide sequence ID" value="NZ_VDDC01000020.1"/>
</dbReference>
<feature type="domain" description="Glycosyltransferase 61 catalytic" evidence="1">
    <location>
        <begin position="82"/>
        <end position="253"/>
    </location>
</feature>
<dbReference type="Proteomes" id="UP000304880">
    <property type="component" value="Unassembled WGS sequence"/>
</dbReference>
<dbReference type="GO" id="GO:0016757">
    <property type="term" value="F:glycosyltransferase activity"/>
    <property type="evidence" value="ECO:0007669"/>
    <property type="project" value="InterPro"/>
</dbReference>
<dbReference type="EMBL" id="VDDC01000020">
    <property type="protein sequence ID" value="TNH39005.1"/>
    <property type="molecule type" value="Genomic_DNA"/>
</dbReference>
<evidence type="ECO:0000259" key="1">
    <source>
        <dbReference type="Pfam" id="PF04577"/>
    </source>
</evidence>
<dbReference type="InterPro" id="IPR049625">
    <property type="entry name" value="Glyco_transf_61_cat"/>
</dbReference>
<gene>
    <name evidence="2" type="ORF">FHD67_12075</name>
</gene>
<proteinExistence type="predicted"/>